<dbReference type="OrthoDB" id="5295174at2"/>
<name>A0A3E1Q6R0_9FLAO</name>
<gene>
    <name evidence="6" type="ORF">DZ858_11225</name>
</gene>
<keyword evidence="1" id="KW-0805">Transcription regulation</keyword>
<dbReference type="SUPFAM" id="SSF48452">
    <property type="entry name" value="TPR-like"/>
    <property type="match status" value="2"/>
</dbReference>
<dbReference type="PANTHER" id="PTHR43280">
    <property type="entry name" value="ARAC-FAMILY TRANSCRIPTIONAL REGULATOR"/>
    <property type="match status" value="1"/>
</dbReference>
<dbReference type="Pfam" id="PF12833">
    <property type="entry name" value="HTH_18"/>
    <property type="match status" value="1"/>
</dbReference>
<protein>
    <submittedName>
        <fullName evidence="6">Helix-turn-helix domain-containing protein</fullName>
    </submittedName>
</protein>
<dbReference type="GO" id="GO:0043565">
    <property type="term" value="F:sequence-specific DNA binding"/>
    <property type="evidence" value="ECO:0007669"/>
    <property type="project" value="InterPro"/>
</dbReference>
<keyword evidence="4" id="KW-1133">Transmembrane helix</keyword>
<evidence type="ECO:0000259" key="5">
    <source>
        <dbReference type="PROSITE" id="PS01124"/>
    </source>
</evidence>
<dbReference type="Gene3D" id="1.25.40.10">
    <property type="entry name" value="Tetratricopeptide repeat domain"/>
    <property type="match status" value="1"/>
</dbReference>
<dbReference type="GO" id="GO:0003700">
    <property type="term" value="F:DNA-binding transcription factor activity"/>
    <property type="evidence" value="ECO:0007669"/>
    <property type="project" value="InterPro"/>
</dbReference>
<dbReference type="InterPro" id="IPR018060">
    <property type="entry name" value="HTH_AraC"/>
</dbReference>
<keyword evidence="2" id="KW-0238">DNA-binding</keyword>
<reference evidence="6 7" key="1">
    <citation type="journal article" date="2007" name="Int. J. Syst. Evol. Microbiol.">
        <title>Marixanthomonas ophiurae gen. nov., sp. nov., a marine bacterium of the family Flavobacteriaceae isolated from a deep-sea brittle star.</title>
        <authorList>
            <person name="Romanenko L.A."/>
            <person name="Uchino M."/>
            <person name="Frolova G.M."/>
            <person name="Mikhailov V.V."/>
        </authorList>
    </citation>
    <scope>NUCLEOTIDE SEQUENCE [LARGE SCALE GENOMIC DNA]</scope>
    <source>
        <strain evidence="6 7">KMM 3046</strain>
    </source>
</reference>
<evidence type="ECO:0000256" key="2">
    <source>
        <dbReference type="ARBA" id="ARBA00023125"/>
    </source>
</evidence>
<dbReference type="PROSITE" id="PS01124">
    <property type="entry name" value="HTH_ARAC_FAMILY_2"/>
    <property type="match status" value="1"/>
</dbReference>
<keyword evidence="4" id="KW-0472">Membrane</keyword>
<sequence length="518" mass="59136">MKVFSYFFIVLIFSSAGIFGQEIAGDDFLFLKNLNTVYKDPSQAKRVADYLFKNANTQLEKAEALYLLSESKKRQGDYIESIEDLFKAKELVNPSKDHFLNSLLLISIAERCQTTGINDIAEEYLRKAARQINRIRQKEEFSIANAFLLYEQSNKSLSKDSITAAKQIAQSSEDNLEDLKAMVPALLIKNYVLQGNIHLYNKELDSAAGYFNKSQNLIVTSRMAGSSLEAETLKGIGEVQYATSNFERAKANFKKAMNIPVIEAPLRVTILRDLSNVYKAQDSMEAYQSYYRESSTLNASVLISERKLRNTIISHIEAEQEGAIQSDKRSYYIIVGIIAAVLLVCFIGYYFYSKKLDTEYKQFEKVIKQLENKEKLEAPKKVVQQENEGTKGVTIPKETENAILQRLEDFETTTKYTNSNMSLPLLAKQLETNTKYISEIIHTHKNKNFNTYINELRINHIIQLMKEDKKYLNYKVSYLAEESGFSSHSAFTVVFKSITGITPKQFITFLKKDDKVAS</sequence>
<dbReference type="AlphaFoldDB" id="A0A3E1Q6R0"/>
<evidence type="ECO:0000313" key="6">
    <source>
        <dbReference type="EMBL" id="RFN57809.1"/>
    </source>
</evidence>
<comment type="caution">
    <text evidence="6">The sequence shown here is derived from an EMBL/GenBank/DDBJ whole genome shotgun (WGS) entry which is preliminary data.</text>
</comment>
<evidence type="ECO:0000313" key="7">
    <source>
        <dbReference type="Proteomes" id="UP000261082"/>
    </source>
</evidence>
<dbReference type="Proteomes" id="UP000261082">
    <property type="component" value="Unassembled WGS sequence"/>
</dbReference>
<evidence type="ECO:0000256" key="3">
    <source>
        <dbReference type="ARBA" id="ARBA00023163"/>
    </source>
</evidence>
<accession>A0A3E1Q6R0</accession>
<dbReference type="InterPro" id="IPR009057">
    <property type="entry name" value="Homeodomain-like_sf"/>
</dbReference>
<organism evidence="6 7">
    <name type="scientific">Marixanthomonas ophiurae</name>
    <dbReference type="NCBI Taxonomy" id="387659"/>
    <lineage>
        <taxon>Bacteria</taxon>
        <taxon>Pseudomonadati</taxon>
        <taxon>Bacteroidota</taxon>
        <taxon>Flavobacteriia</taxon>
        <taxon>Flavobacteriales</taxon>
        <taxon>Flavobacteriaceae</taxon>
        <taxon>Marixanthomonas</taxon>
    </lineage>
</organism>
<dbReference type="SUPFAM" id="SSF46689">
    <property type="entry name" value="Homeodomain-like"/>
    <property type="match status" value="1"/>
</dbReference>
<feature type="transmembrane region" description="Helical" evidence="4">
    <location>
        <begin position="331"/>
        <end position="352"/>
    </location>
</feature>
<dbReference type="EMBL" id="QVID01000002">
    <property type="protein sequence ID" value="RFN57809.1"/>
    <property type="molecule type" value="Genomic_DNA"/>
</dbReference>
<proteinExistence type="predicted"/>
<dbReference type="RefSeq" id="WP_117159758.1">
    <property type="nucleotide sequence ID" value="NZ_QVID01000002.1"/>
</dbReference>
<dbReference type="Gene3D" id="1.10.10.60">
    <property type="entry name" value="Homeodomain-like"/>
    <property type="match status" value="2"/>
</dbReference>
<keyword evidence="4" id="KW-0812">Transmembrane</keyword>
<dbReference type="InterPro" id="IPR011990">
    <property type="entry name" value="TPR-like_helical_dom_sf"/>
</dbReference>
<keyword evidence="7" id="KW-1185">Reference proteome</keyword>
<evidence type="ECO:0000256" key="4">
    <source>
        <dbReference type="SAM" id="Phobius"/>
    </source>
</evidence>
<dbReference type="InterPro" id="IPR019734">
    <property type="entry name" value="TPR_rpt"/>
</dbReference>
<feature type="domain" description="HTH araC/xylS-type" evidence="5">
    <location>
        <begin position="401"/>
        <end position="509"/>
    </location>
</feature>
<dbReference type="SMART" id="SM00028">
    <property type="entry name" value="TPR"/>
    <property type="match status" value="3"/>
</dbReference>
<evidence type="ECO:0000256" key="1">
    <source>
        <dbReference type="ARBA" id="ARBA00023015"/>
    </source>
</evidence>
<dbReference type="SMART" id="SM00342">
    <property type="entry name" value="HTH_ARAC"/>
    <property type="match status" value="1"/>
</dbReference>
<dbReference type="PANTHER" id="PTHR43280:SF34">
    <property type="entry name" value="ARAC-FAMILY TRANSCRIPTIONAL REGULATOR"/>
    <property type="match status" value="1"/>
</dbReference>
<keyword evidence="3" id="KW-0804">Transcription</keyword>